<gene>
    <name evidence="2" type="ORF">FA13DRAFT_1732203</name>
</gene>
<comment type="caution">
    <text evidence="2">The sequence shown here is derived from an EMBL/GenBank/DDBJ whole genome shotgun (WGS) entry which is preliminary data.</text>
</comment>
<protein>
    <submittedName>
        <fullName evidence="2">Uncharacterized protein</fullName>
    </submittedName>
</protein>
<dbReference type="EMBL" id="QPFP01000017">
    <property type="protein sequence ID" value="TEB31902.1"/>
    <property type="molecule type" value="Genomic_DNA"/>
</dbReference>
<keyword evidence="3" id="KW-1185">Reference proteome</keyword>
<feature type="region of interest" description="Disordered" evidence="1">
    <location>
        <begin position="31"/>
        <end position="54"/>
    </location>
</feature>
<organism evidence="2 3">
    <name type="scientific">Coprinellus micaceus</name>
    <name type="common">Glistening ink-cap mushroom</name>
    <name type="synonym">Coprinus micaceus</name>
    <dbReference type="NCBI Taxonomy" id="71717"/>
    <lineage>
        <taxon>Eukaryota</taxon>
        <taxon>Fungi</taxon>
        <taxon>Dikarya</taxon>
        <taxon>Basidiomycota</taxon>
        <taxon>Agaricomycotina</taxon>
        <taxon>Agaricomycetes</taxon>
        <taxon>Agaricomycetidae</taxon>
        <taxon>Agaricales</taxon>
        <taxon>Agaricineae</taxon>
        <taxon>Psathyrellaceae</taxon>
        <taxon>Coprinellus</taxon>
    </lineage>
</organism>
<dbReference type="AlphaFoldDB" id="A0A4Y7TEB1"/>
<sequence length="54" mass="6033">MNEVERDNDHTLGWNGVLCRLCMRRRGLEGHEKRAEDDLASGEGGNALTTFDAD</sequence>
<evidence type="ECO:0000313" key="3">
    <source>
        <dbReference type="Proteomes" id="UP000298030"/>
    </source>
</evidence>
<evidence type="ECO:0000313" key="2">
    <source>
        <dbReference type="EMBL" id="TEB31902.1"/>
    </source>
</evidence>
<proteinExistence type="predicted"/>
<evidence type="ECO:0000256" key="1">
    <source>
        <dbReference type="SAM" id="MobiDB-lite"/>
    </source>
</evidence>
<reference evidence="2 3" key="1">
    <citation type="journal article" date="2019" name="Nat. Ecol. Evol.">
        <title>Megaphylogeny resolves global patterns of mushroom evolution.</title>
        <authorList>
            <person name="Varga T."/>
            <person name="Krizsan K."/>
            <person name="Foldi C."/>
            <person name="Dima B."/>
            <person name="Sanchez-Garcia M."/>
            <person name="Sanchez-Ramirez S."/>
            <person name="Szollosi G.J."/>
            <person name="Szarkandi J.G."/>
            <person name="Papp V."/>
            <person name="Albert L."/>
            <person name="Andreopoulos W."/>
            <person name="Angelini C."/>
            <person name="Antonin V."/>
            <person name="Barry K.W."/>
            <person name="Bougher N.L."/>
            <person name="Buchanan P."/>
            <person name="Buyck B."/>
            <person name="Bense V."/>
            <person name="Catcheside P."/>
            <person name="Chovatia M."/>
            <person name="Cooper J."/>
            <person name="Damon W."/>
            <person name="Desjardin D."/>
            <person name="Finy P."/>
            <person name="Geml J."/>
            <person name="Haridas S."/>
            <person name="Hughes K."/>
            <person name="Justo A."/>
            <person name="Karasinski D."/>
            <person name="Kautmanova I."/>
            <person name="Kiss B."/>
            <person name="Kocsube S."/>
            <person name="Kotiranta H."/>
            <person name="LaButti K.M."/>
            <person name="Lechner B.E."/>
            <person name="Liimatainen K."/>
            <person name="Lipzen A."/>
            <person name="Lukacs Z."/>
            <person name="Mihaltcheva S."/>
            <person name="Morgado L.N."/>
            <person name="Niskanen T."/>
            <person name="Noordeloos M.E."/>
            <person name="Ohm R.A."/>
            <person name="Ortiz-Santana B."/>
            <person name="Ovrebo C."/>
            <person name="Racz N."/>
            <person name="Riley R."/>
            <person name="Savchenko A."/>
            <person name="Shiryaev A."/>
            <person name="Soop K."/>
            <person name="Spirin V."/>
            <person name="Szebenyi C."/>
            <person name="Tomsovsky M."/>
            <person name="Tulloss R.E."/>
            <person name="Uehling J."/>
            <person name="Grigoriev I.V."/>
            <person name="Vagvolgyi C."/>
            <person name="Papp T."/>
            <person name="Martin F.M."/>
            <person name="Miettinen O."/>
            <person name="Hibbett D.S."/>
            <person name="Nagy L.G."/>
        </authorList>
    </citation>
    <scope>NUCLEOTIDE SEQUENCE [LARGE SCALE GENOMIC DNA]</scope>
    <source>
        <strain evidence="2 3">FP101781</strain>
    </source>
</reference>
<name>A0A4Y7TEB1_COPMI</name>
<accession>A0A4Y7TEB1</accession>
<dbReference type="Proteomes" id="UP000298030">
    <property type="component" value="Unassembled WGS sequence"/>
</dbReference>